<dbReference type="PANTHER" id="PTHR47094">
    <property type="entry name" value="ELFLESS, ISOFORM B"/>
    <property type="match status" value="1"/>
</dbReference>
<sequence>MSYQSECYLDTDSVYCTLCDRTFPGKAARKAHLQFATNHPRCEACQKNFSNGNALRNHYVISRHHHYCASCEIHFATPAGFRWHVEHAVVHRDDSDDEYDSDEDDDGEEYDESWEDRQGAMLYPEENEHHATWYGVASDDESITAEDGYWDTDDNQLSDTDDEDFDVEEVLLDSKEEETGGPSDSDVDEVVSPDCCASADGSAASTDATPPQSILFTCPLCLEAPKSTSVTHCGHVFCTSCIVRSLKHKKLCPVCREPAAASHLRRLFLSAK</sequence>
<protein>
    <recommendedName>
        <fullName evidence="6">RING-type domain-containing protein</fullName>
    </recommendedName>
</protein>
<feature type="domain" description="RING-type" evidence="6">
    <location>
        <begin position="218"/>
        <end position="256"/>
    </location>
</feature>
<dbReference type="SMART" id="SM00184">
    <property type="entry name" value="RING"/>
    <property type="match status" value="1"/>
</dbReference>
<dbReference type="SUPFAM" id="SSF57850">
    <property type="entry name" value="RING/U-box"/>
    <property type="match status" value="1"/>
</dbReference>
<dbReference type="GO" id="GO:0008270">
    <property type="term" value="F:zinc ion binding"/>
    <property type="evidence" value="ECO:0007669"/>
    <property type="project" value="UniProtKB-KW"/>
</dbReference>
<dbReference type="InterPro" id="IPR036236">
    <property type="entry name" value="Znf_C2H2_sf"/>
</dbReference>
<keyword evidence="2 4" id="KW-0863">Zinc-finger</keyword>
<keyword evidence="8" id="KW-1185">Reference proteome</keyword>
<comment type="caution">
    <text evidence="7">The sequence shown here is derived from an EMBL/GenBank/DDBJ whole genome shotgun (WGS) entry which is preliminary data.</text>
</comment>
<dbReference type="GO" id="GO:0032183">
    <property type="term" value="F:SUMO binding"/>
    <property type="evidence" value="ECO:0007669"/>
    <property type="project" value="TreeGrafter"/>
</dbReference>
<proteinExistence type="predicted"/>
<evidence type="ECO:0000256" key="5">
    <source>
        <dbReference type="SAM" id="MobiDB-lite"/>
    </source>
</evidence>
<evidence type="ECO:0000256" key="4">
    <source>
        <dbReference type="PROSITE-ProRule" id="PRU00175"/>
    </source>
</evidence>
<dbReference type="GO" id="GO:0033768">
    <property type="term" value="C:SUMO-targeted ubiquitin ligase complex"/>
    <property type="evidence" value="ECO:0007669"/>
    <property type="project" value="TreeGrafter"/>
</dbReference>
<dbReference type="GO" id="GO:0006511">
    <property type="term" value="P:ubiquitin-dependent protein catabolic process"/>
    <property type="evidence" value="ECO:0007669"/>
    <property type="project" value="TreeGrafter"/>
</dbReference>
<evidence type="ECO:0000256" key="3">
    <source>
        <dbReference type="ARBA" id="ARBA00022833"/>
    </source>
</evidence>
<dbReference type="SMART" id="SM00355">
    <property type="entry name" value="ZnF_C2H2"/>
    <property type="match status" value="3"/>
</dbReference>
<accession>A0A8K0UQS0</accession>
<dbReference type="PROSITE" id="PS00518">
    <property type="entry name" value="ZF_RING_1"/>
    <property type="match status" value="1"/>
</dbReference>
<organism evidence="7 8">
    <name type="scientific">Cristinia sonorae</name>
    <dbReference type="NCBI Taxonomy" id="1940300"/>
    <lineage>
        <taxon>Eukaryota</taxon>
        <taxon>Fungi</taxon>
        <taxon>Dikarya</taxon>
        <taxon>Basidiomycota</taxon>
        <taxon>Agaricomycotina</taxon>
        <taxon>Agaricomycetes</taxon>
        <taxon>Agaricomycetidae</taxon>
        <taxon>Agaricales</taxon>
        <taxon>Pleurotineae</taxon>
        <taxon>Stephanosporaceae</taxon>
        <taxon>Cristinia</taxon>
    </lineage>
</organism>
<dbReference type="PANTHER" id="PTHR47094:SF18">
    <property type="entry name" value="RING-TYPE DOMAIN-CONTAINING PROTEIN"/>
    <property type="match status" value="1"/>
</dbReference>
<dbReference type="AlphaFoldDB" id="A0A8K0UQS0"/>
<feature type="region of interest" description="Disordered" evidence="5">
    <location>
        <begin position="173"/>
        <end position="192"/>
    </location>
</feature>
<dbReference type="InterPro" id="IPR001841">
    <property type="entry name" value="Znf_RING"/>
</dbReference>
<dbReference type="InterPro" id="IPR013087">
    <property type="entry name" value="Znf_C2H2_type"/>
</dbReference>
<dbReference type="EMBL" id="JAEVFJ010000010">
    <property type="protein sequence ID" value="KAH8102245.1"/>
    <property type="molecule type" value="Genomic_DNA"/>
</dbReference>
<dbReference type="Gene3D" id="3.30.160.60">
    <property type="entry name" value="Classic Zinc Finger"/>
    <property type="match status" value="1"/>
</dbReference>
<dbReference type="PROSITE" id="PS50089">
    <property type="entry name" value="ZF_RING_2"/>
    <property type="match status" value="1"/>
</dbReference>
<dbReference type="Proteomes" id="UP000813824">
    <property type="component" value="Unassembled WGS sequence"/>
</dbReference>
<name>A0A8K0UQS0_9AGAR</name>
<dbReference type="GO" id="GO:0061630">
    <property type="term" value="F:ubiquitin protein ligase activity"/>
    <property type="evidence" value="ECO:0007669"/>
    <property type="project" value="InterPro"/>
</dbReference>
<dbReference type="OrthoDB" id="6270329at2759"/>
<dbReference type="GO" id="GO:0140082">
    <property type="term" value="F:SUMO-ubiquitin ligase activity"/>
    <property type="evidence" value="ECO:0007669"/>
    <property type="project" value="TreeGrafter"/>
</dbReference>
<dbReference type="InterPro" id="IPR017907">
    <property type="entry name" value="Znf_RING_CS"/>
</dbReference>
<evidence type="ECO:0000313" key="7">
    <source>
        <dbReference type="EMBL" id="KAH8102245.1"/>
    </source>
</evidence>
<reference evidence="7" key="1">
    <citation type="journal article" date="2021" name="New Phytol.">
        <title>Evolutionary innovations through gain and loss of genes in the ectomycorrhizal Boletales.</title>
        <authorList>
            <person name="Wu G."/>
            <person name="Miyauchi S."/>
            <person name="Morin E."/>
            <person name="Kuo A."/>
            <person name="Drula E."/>
            <person name="Varga T."/>
            <person name="Kohler A."/>
            <person name="Feng B."/>
            <person name="Cao Y."/>
            <person name="Lipzen A."/>
            <person name="Daum C."/>
            <person name="Hundley H."/>
            <person name="Pangilinan J."/>
            <person name="Johnson J."/>
            <person name="Barry K."/>
            <person name="LaButti K."/>
            <person name="Ng V."/>
            <person name="Ahrendt S."/>
            <person name="Min B."/>
            <person name="Choi I.G."/>
            <person name="Park H."/>
            <person name="Plett J.M."/>
            <person name="Magnuson J."/>
            <person name="Spatafora J.W."/>
            <person name="Nagy L.G."/>
            <person name="Henrissat B."/>
            <person name="Grigoriev I.V."/>
            <person name="Yang Z.L."/>
            <person name="Xu J."/>
            <person name="Martin F.M."/>
        </authorList>
    </citation>
    <scope>NUCLEOTIDE SEQUENCE</scope>
    <source>
        <strain evidence="7">KKN 215</strain>
    </source>
</reference>
<dbReference type="PROSITE" id="PS00028">
    <property type="entry name" value="ZINC_FINGER_C2H2_1"/>
    <property type="match status" value="1"/>
</dbReference>
<dbReference type="InterPro" id="IPR049627">
    <property type="entry name" value="SLX8"/>
</dbReference>
<feature type="region of interest" description="Disordered" evidence="5">
    <location>
        <begin position="93"/>
        <end position="113"/>
    </location>
</feature>
<dbReference type="Gene3D" id="3.30.40.10">
    <property type="entry name" value="Zinc/RING finger domain, C3HC4 (zinc finger)"/>
    <property type="match status" value="1"/>
</dbReference>
<feature type="compositionally biased region" description="Acidic residues" evidence="5">
    <location>
        <begin position="95"/>
        <end position="113"/>
    </location>
</feature>
<gene>
    <name evidence="7" type="ORF">BXZ70DRAFT_63462</name>
</gene>
<evidence type="ECO:0000313" key="8">
    <source>
        <dbReference type="Proteomes" id="UP000813824"/>
    </source>
</evidence>
<evidence type="ECO:0000259" key="6">
    <source>
        <dbReference type="PROSITE" id="PS50089"/>
    </source>
</evidence>
<dbReference type="SUPFAM" id="SSF57667">
    <property type="entry name" value="beta-beta-alpha zinc fingers"/>
    <property type="match status" value="1"/>
</dbReference>
<dbReference type="Pfam" id="PF13923">
    <property type="entry name" value="zf-C3HC4_2"/>
    <property type="match status" value="1"/>
</dbReference>
<evidence type="ECO:0000256" key="2">
    <source>
        <dbReference type="ARBA" id="ARBA00022771"/>
    </source>
</evidence>
<keyword evidence="3" id="KW-0862">Zinc</keyword>
<keyword evidence="1" id="KW-0479">Metal-binding</keyword>
<dbReference type="Pfam" id="PF12874">
    <property type="entry name" value="zf-met"/>
    <property type="match status" value="2"/>
</dbReference>
<evidence type="ECO:0000256" key="1">
    <source>
        <dbReference type="ARBA" id="ARBA00022723"/>
    </source>
</evidence>
<dbReference type="InterPro" id="IPR013083">
    <property type="entry name" value="Znf_RING/FYVE/PHD"/>
</dbReference>